<organism evidence="25 26">
    <name type="scientific">Citricoccus zhacaiensis</name>
    <dbReference type="NCBI Taxonomy" id="489142"/>
    <lineage>
        <taxon>Bacteria</taxon>
        <taxon>Bacillati</taxon>
        <taxon>Actinomycetota</taxon>
        <taxon>Actinomycetes</taxon>
        <taxon>Micrococcales</taxon>
        <taxon>Micrococcaceae</taxon>
        <taxon>Citricoccus</taxon>
    </lineage>
</organism>
<dbReference type="InterPro" id="IPR014144">
    <property type="entry name" value="LigD_PE_domain"/>
</dbReference>
<proteinExistence type="inferred from homology"/>
<dbReference type="PANTHER" id="PTHR42705:SF2">
    <property type="entry name" value="BIFUNCTIONAL NON-HOMOLOGOUS END JOINING PROTEIN LIGD"/>
    <property type="match status" value="1"/>
</dbReference>
<dbReference type="Pfam" id="PF04679">
    <property type="entry name" value="DNA_ligase_A_C"/>
    <property type="match status" value="1"/>
</dbReference>
<keyword evidence="8" id="KW-0547">Nucleotide-binding</keyword>
<dbReference type="SUPFAM" id="SSF56091">
    <property type="entry name" value="DNA ligase/mRNA capping enzyme, catalytic domain"/>
    <property type="match status" value="1"/>
</dbReference>
<keyword evidence="16" id="KW-0234">DNA repair</keyword>
<dbReference type="RefSeq" id="WP_188806510.1">
    <property type="nucleotide sequence ID" value="NZ_BAAAOU010000002.1"/>
</dbReference>
<dbReference type="InterPro" id="IPR012309">
    <property type="entry name" value="DNA_ligase_ATP-dep_C"/>
</dbReference>
<dbReference type="NCBIfam" id="NF007210">
    <property type="entry name" value="PRK09632.1"/>
    <property type="match status" value="1"/>
</dbReference>
<dbReference type="Pfam" id="PF01068">
    <property type="entry name" value="DNA_ligase_A_M"/>
    <property type="match status" value="1"/>
</dbReference>
<keyword evidence="12" id="KW-0067">ATP-binding</keyword>
<evidence type="ECO:0000256" key="1">
    <source>
        <dbReference type="ARBA" id="ARBA00001936"/>
    </source>
</evidence>
<evidence type="ECO:0000256" key="11">
    <source>
        <dbReference type="ARBA" id="ARBA00022839"/>
    </source>
</evidence>
<feature type="region of interest" description="Disordered" evidence="23">
    <location>
        <begin position="620"/>
        <end position="647"/>
    </location>
</feature>
<evidence type="ECO:0000256" key="17">
    <source>
        <dbReference type="ARBA" id="ARBA00023211"/>
    </source>
</evidence>
<evidence type="ECO:0000256" key="8">
    <source>
        <dbReference type="ARBA" id="ARBA00022741"/>
    </source>
</evidence>
<evidence type="ECO:0000256" key="14">
    <source>
        <dbReference type="ARBA" id="ARBA00023125"/>
    </source>
</evidence>
<reference evidence="26" key="1">
    <citation type="journal article" date="2019" name="Int. J. Syst. Evol. Microbiol.">
        <title>The Global Catalogue of Microorganisms (GCM) 10K type strain sequencing project: providing services to taxonomists for standard genome sequencing and annotation.</title>
        <authorList>
            <consortium name="The Broad Institute Genomics Platform"/>
            <consortium name="The Broad Institute Genome Sequencing Center for Infectious Disease"/>
            <person name="Wu L."/>
            <person name="Ma J."/>
        </authorList>
    </citation>
    <scope>NUCLEOTIDE SEQUENCE [LARGE SCALE GENOMIC DNA]</scope>
    <source>
        <strain evidence="26">CGMCC 1.7064</strain>
    </source>
</reference>
<evidence type="ECO:0000256" key="13">
    <source>
        <dbReference type="ARBA" id="ARBA00022932"/>
    </source>
</evidence>
<evidence type="ECO:0000256" key="10">
    <source>
        <dbReference type="ARBA" id="ARBA00022801"/>
    </source>
</evidence>
<evidence type="ECO:0000256" key="3">
    <source>
        <dbReference type="ARBA" id="ARBA00022598"/>
    </source>
</evidence>
<dbReference type="NCBIfam" id="TIGR02777">
    <property type="entry name" value="LigD_PE_dom"/>
    <property type="match status" value="1"/>
</dbReference>
<dbReference type="NCBIfam" id="TIGR02778">
    <property type="entry name" value="ligD_pol"/>
    <property type="match status" value="1"/>
</dbReference>
<evidence type="ECO:0000313" key="26">
    <source>
        <dbReference type="Proteomes" id="UP000642509"/>
    </source>
</evidence>
<keyword evidence="17" id="KW-0464">Manganese</keyword>
<keyword evidence="26" id="KW-1185">Reference proteome</keyword>
<feature type="compositionally biased region" description="Low complexity" evidence="23">
    <location>
        <begin position="632"/>
        <end position="641"/>
    </location>
</feature>
<evidence type="ECO:0000256" key="20">
    <source>
        <dbReference type="ARBA" id="ARBA00034003"/>
    </source>
</evidence>
<evidence type="ECO:0000256" key="15">
    <source>
        <dbReference type="ARBA" id="ARBA00023172"/>
    </source>
</evidence>
<dbReference type="InterPro" id="IPR033649">
    <property type="entry name" value="MtLigD_Pol-like"/>
</dbReference>
<evidence type="ECO:0000256" key="23">
    <source>
        <dbReference type="SAM" id="MobiDB-lite"/>
    </source>
</evidence>
<dbReference type="CDD" id="cd07971">
    <property type="entry name" value="OBF_DNA_ligase_LigD"/>
    <property type="match status" value="1"/>
</dbReference>
<dbReference type="PROSITE" id="PS50160">
    <property type="entry name" value="DNA_LIGASE_A3"/>
    <property type="match status" value="1"/>
</dbReference>
<evidence type="ECO:0000256" key="18">
    <source>
        <dbReference type="ARBA" id="ARBA00023268"/>
    </source>
</evidence>
<keyword evidence="4" id="KW-0808">Transferase</keyword>
<keyword evidence="7" id="KW-0479">Metal-binding</keyword>
<comment type="caution">
    <text evidence="25">The sequence shown here is derived from an EMBL/GenBank/DDBJ whole genome shotgun (WGS) entry which is preliminary data.</text>
</comment>
<evidence type="ECO:0000256" key="7">
    <source>
        <dbReference type="ARBA" id="ARBA00022723"/>
    </source>
</evidence>
<dbReference type="CDD" id="cd04863">
    <property type="entry name" value="MtLigD_Pol_like"/>
    <property type="match status" value="1"/>
</dbReference>
<dbReference type="Pfam" id="PF21686">
    <property type="entry name" value="LigD_Prim-Pol"/>
    <property type="match status" value="1"/>
</dbReference>
<feature type="region of interest" description="Disordered" evidence="23">
    <location>
        <begin position="475"/>
        <end position="512"/>
    </location>
</feature>
<dbReference type="InterPro" id="IPR014145">
    <property type="entry name" value="LigD_pol_dom"/>
</dbReference>
<dbReference type="Gene3D" id="3.90.920.10">
    <property type="entry name" value="DNA primase, PRIM domain"/>
    <property type="match status" value="1"/>
</dbReference>
<dbReference type="Proteomes" id="UP000642509">
    <property type="component" value="Unassembled WGS sequence"/>
</dbReference>
<keyword evidence="18" id="KW-0511">Multifunctional enzyme</keyword>
<keyword evidence="9" id="KW-0227">DNA damage</keyword>
<gene>
    <name evidence="25" type="ORF">GCM10010977_25240</name>
</gene>
<comment type="cofactor">
    <cofactor evidence="1">
        <name>Mn(2+)</name>
        <dbReference type="ChEBI" id="CHEBI:29035"/>
    </cofactor>
</comment>
<keyword evidence="10" id="KW-0378">Hydrolase</keyword>
<evidence type="ECO:0000256" key="12">
    <source>
        <dbReference type="ARBA" id="ARBA00022840"/>
    </source>
</evidence>
<evidence type="ECO:0000313" key="25">
    <source>
        <dbReference type="EMBL" id="GGO47608.1"/>
    </source>
</evidence>
<dbReference type="NCBIfam" id="TIGR02779">
    <property type="entry name" value="NHEJ_ligase_lig"/>
    <property type="match status" value="1"/>
</dbReference>
<dbReference type="InterPro" id="IPR012340">
    <property type="entry name" value="NA-bd_OB-fold"/>
</dbReference>
<keyword evidence="15" id="KW-0233">DNA recombination</keyword>
<comment type="similarity">
    <text evidence="22">In the N-terminal section; belongs to the LigD polymerase family.</text>
</comment>
<feature type="compositionally biased region" description="Basic and acidic residues" evidence="23">
    <location>
        <begin position="493"/>
        <end position="502"/>
    </location>
</feature>
<dbReference type="GO" id="GO:0016874">
    <property type="term" value="F:ligase activity"/>
    <property type="evidence" value="ECO:0007669"/>
    <property type="project" value="UniProtKB-KW"/>
</dbReference>
<evidence type="ECO:0000259" key="24">
    <source>
        <dbReference type="PROSITE" id="PS50160"/>
    </source>
</evidence>
<protein>
    <recommendedName>
        <fullName evidence="2">DNA ligase (ATP)</fullName>
        <ecNumber evidence="2">6.5.1.1</ecNumber>
    </recommendedName>
    <alternativeName>
        <fullName evidence="19">NHEJ DNA polymerase</fullName>
    </alternativeName>
</protein>
<keyword evidence="5" id="KW-0548">Nucleotidyltransferase</keyword>
<evidence type="ECO:0000256" key="9">
    <source>
        <dbReference type="ARBA" id="ARBA00022763"/>
    </source>
</evidence>
<keyword evidence="6" id="KW-0540">Nuclease</keyword>
<keyword evidence="11" id="KW-0269">Exonuclease</keyword>
<dbReference type="Gene3D" id="3.30.470.30">
    <property type="entry name" value="DNA ligase/mRNA capping enzyme"/>
    <property type="match status" value="1"/>
</dbReference>
<comment type="similarity">
    <text evidence="21">In the C-terminal section; belongs to the ATP-dependent DNA ligase family.</text>
</comment>
<dbReference type="PANTHER" id="PTHR42705">
    <property type="entry name" value="BIFUNCTIONAL NON-HOMOLOGOUS END JOINING PROTEIN LIGD"/>
    <property type="match status" value="1"/>
</dbReference>
<dbReference type="EMBL" id="BMLQ01000007">
    <property type="protein sequence ID" value="GGO47608.1"/>
    <property type="molecule type" value="Genomic_DNA"/>
</dbReference>
<accession>A0ABQ2M6M2</accession>
<evidence type="ECO:0000256" key="6">
    <source>
        <dbReference type="ARBA" id="ARBA00022722"/>
    </source>
</evidence>
<feature type="domain" description="ATP-dependent DNA ligase family profile" evidence="24">
    <location>
        <begin position="648"/>
        <end position="779"/>
    </location>
</feature>
<dbReference type="InterPro" id="IPR012310">
    <property type="entry name" value="DNA_ligase_ATP-dep_cent"/>
</dbReference>
<dbReference type="Gene3D" id="3.30.1490.70">
    <property type="match status" value="1"/>
</dbReference>
<evidence type="ECO:0000256" key="16">
    <source>
        <dbReference type="ARBA" id="ARBA00023204"/>
    </source>
</evidence>
<keyword evidence="14" id="KW-0238">DNA-binding</keyword>
<dbReference type="InterPro" id="IPR014146">
    <property type="entry name" value="LigD_ligase_dom"/>
</dbReference>
<evidence type="ECO:0000256" key="22">
    <source>
        <dbReference type="ARBA" id="ARBA00049990"/>
    </source>
</evidence>
<dbReference type="InterPro" id="IPR052171">
    <property type="entry name" value="NHEJ_LigD"/>
</dbReference>
<evidence type="ECO:0000256" key="2">
    <source>
        <dbReference type="ARBA" id="ARBA00012727"/>
    </source>
</evidence>
<evidence type="ECO:0000256" key="21">
    <source>
        <dbReference type="ARBA" id="ARBA00049981"/>
    </source>
</evidence>
<dbReference type="EC" id="6.5.1.1" evidence="2"/>
<dbReference type="Pfam" id="PF13298">
    <property type="entry name" value="LigD_N"/>
    <property type="match status" value="1"/>
</dbReference>
<dbReference type="CDD" id="cd07906">
    <property type="entry name" value="Adenylation_DNA_ligase_LigD_LigC"/>
    <property type="match status" value="1"/>
</dbReference>
<evidence type="ECO:0000256" key="19">
    <source>
        <dbReference type="ARBA" id="ARBA00029943"/>
    </source>
</evidence>
<sequence length="871" mass="94797">MARSARQTYTVGEHQLSVSSLDKVLYPATGTTKAEVMQYFLAVADVLIPQVAQRPVTRKRWVDGVGTAEKPGQVFFRKDLEDSAPSWIPTGRIAHSDHTNTYPLANEPAVLAWFAQVAALEVHTPQWRFGRNGQPRNPDRLVLDLDPGEGVGLADCAEVARWCRDILADMGMESFPVTSGSKGIHLYAALDGQHNADAISAVAHELAKALEADHPDEVISSMRKASRAGKVFVDWSQNNGSKTTVAPYSLRGRDRPWVAAPRTWAELEDPDLQHLELGEVLERVADGQDPLAPLGWVPDGADSSDGPTDRLAKYRSMRDATKTAEPVPAEAPVERQLGEDERPTFVIQEHHARRLHWDFRLEHSGVLVSWAVPKGPPLDTETNRLAVQTEDHPLEYGTFEGTIAKGEYGAGEVTIWDSGTIEIEKWREGKEVIAVLSGRPDGGLGGVPRRYALINAPGMGGEDNWLLHLMQDQPEANTAHHSSKTTAKPTAKPTEKRAEKPTAKPAAKGSEDAAFTVADLPSPMLATSGKPSDLTADEDWSYEMKWDGYRLLAGVTPEQVVLASRNGKDLTADYSSLQELTELLTGPAEECGGMVLDGELVALDGQGRPDFGLLQEVSGRTSRGMRRGGRSGRAARTARAGQTDRSAADSEGIELRYLVFDILQLGPPGASGRHVRSLLRTPYGERRETLEAGVGNGDVVSVPPGYRGTLARAQQASRDLGLEGVVAKRTDSLYLPGRRGSAWIKLKLQQHQEVVVIGAREGKGGRSGGIGSLLVAVPDETGELRYAGRVGTGFSATQLAETESRLRRLHRKTPPVPDVPAEDRSDAWWVTPSLVGEVSLAGRTRSGRVRQAAWRGWREDKSPDEVRWEIS</sequence>
<evidence type="ECO:0000256" key="4">
    <source>
        <dbReference type="ARBA" id="ARBA00022679"/>
    </source>
</evidence>
<name>A0ABQ2M6M2_9MICC</name>
<dbReference type="Gene3D" id="2.40.50.140">
    <property type="entry name" value="Nucleic acid-binding proteins"/>
    <property type="match status" value="1"/>
</dbReference>
<comment type="catalytic activity">
    <reaction evidence="20">
        <text>ATP + (deoxyribonucleotide)n-3'-hydroxyl + 5'-phospho-(deoxyribonucleotide)m = (deoxyribonucleotide)n+m + AMP + diphosphate.</text>
        <dbReference type="EC" id="6.5.1.1"/>
    </reaction>
</comment>
<dbReference type="SUPFAM" id="SSF50249">
    <property type="entry name" value="Nucleic acid-binding proteins"/>
    <property type="match status" value="1"/>
</dbReference>
<keyword evidence="13" id="KW-0239">DNA-directed DNA polymerase</keyword>
<keyword evidence="3 25" id="KW-0436">Ligase</keyword>
<evidence type="ECO:0000256" key="5">
    <source>
        <dbReference type="ARBA" id="ARBA00022695"/>
    </source>
</evidence>